<feature type="region of interest" description="Disordered" evidence="3">
    <location>
        <begin position="455"/>
        <end position="835"/>
    </location>
</feature>
<dbReference type="PANTHER" id="PTHR23301:SF0">
    <property type="entry name" value="CHITIN-BINDING TYPE-2 DOMAIN-CONTAINING PROTEIN-RELATED"/>
    <property type="match status" value="1"/>
</dbReference>
<feature type="region of interest" description="Disordered" evidence="3">
    <location>
        <begin position="99"/>
        <end position="125"/>
    </location>
</feature>
<evidence type="ECO:0000313" key="7">
    <source>
        <dbReference type="Proteomes" id="UP000708208"/>
    </source>
</evidence>
<gene>
    <name evidence="6" type="ORF">AFUS01_LOCUS8728</name>
</gene>
<dbReference type="Pfam" id="PF01607">
    <property type="entry name" value="CBM_14"/>
    <property type="match status" value="1"/>
</dbReference>
<dbReference type="AlphaFoldDB" id="A0A8J2NUW0"/>
<feature type="compositionally biased region" description="Basic and acidic residues" evidence="3">
    <location>
        <begin position="521"/>
        <end position="559"/>
    </location>
</feature>
<dbReference type="EMBL" id="CAJVCH010061075">
    <property type="protein sequence ID" value="CAG7719402.1"/>
    <property type="molecule type" value="Genomic_DNA"/>
</dbReference>
<feature type="compositionally biased region" description="Basic and acidic residues" evidence="3">
    <location>
        <begin position="299"/>
        <end position="320"/>
    </location>
</feature>
<dbReference type="GO" id="GO:0008061">
    <property type="term" value="F:chitin binding"/>
    <property type="evidence" value="ECO:0007669"/>
    <property type="project" value="UniProtKB-KW"/>
</dbReference>
<feature type="signal peptide" evidence="4">
    <location>
        <begin position="1"/>
        <end position="26"/>
    </location>
</feature>
<protein>
    <recommendedName>
        <fullName evidence="5">Chitin-binding type-2 domain-containing protein</fullName>
    </recommendedName>
</protein>
<organism evidence="6 7">
    <name type="scientific">Allacma fusca</name>
    <dbReference type="NCBI Taxonomy" id="39272"/>
    <lineage>
        <taxon>Eukaryota</taxon>
        <taxon>Metazoa</taxon>
        <taxon>Ecdysozoa</taxon>
        <taxon>Arthropoda</taxon>
        <taxon>Hexapoda</taxon>
        <taxon>Collembola</taxon>
        <taxon>Symphypleona</taxon>
        <taxon>Sminthuridae</taxon>
        <taxon>Allacma</taxon>
    </lineage>
</organism>
<evidence type="ECO:0000256" key="4">
    <source>
        <dbReference type="SAM" id="SignalP"/>
    </source>
</evidence>
<feature type="compositionally biased region" description="Pro residues" evidence="3">
    <location>
        <begin position="490"/>
        <end position="500"/>
    </location>
</feature>
<keyword evidence="7" id="KW-1185">Reference proteome</keyword>
<dbReference type="PROSITE" id="PS50940">
    <property type="entry name" value="CHIT_BIND_II"/>
    <property type="match status" value="1"/>
</dbReference>
<feature type="compositionally biased region" description="Basic and acidic residues" evidence="3">
    <location>
        <begin position="425"/>
        <end position="434"/>
    </location>
</feature>
<dbReference type="InterPro" id="IPR051940">
    <property type="entry name" value="Chitin_bind-dev_reg"/>
</dbReference>
<dbReference type="Proteomes" id="UP000708208">
    <property type="component" value="Unassembled WGS sequence"/>
</dbReference>
<sequence>MLLRCARPLPIVLLIAFLHFTFYVTCSTEKIGRTHRNGPKTVESKRVSRQHQQYLEQVVQPGNPQPQSQAVGYVSQQVPGFNAYHSVYIQSKRGYKYTTPKPSTTTQGYAYTTTTTPTPTRPTRPTPGVEFYEENDSVGLFPLDEAPPPVSPNRDFFTTTPAPLALDTNGWDIRDSIPGQPQRDYPLLSKIPRTSFSCEGRIPGFYADPETRCQVFHRCNDCSDQPNLQMESFLCPNGTEFNQQILTCDWWANVQCPESEKYFGINTELGAMYQDGSYAYLSAARRAPQVKKVAPGIIPREEREPLPPELRSTHRGDGHHGPPAPGNARSEIPKPIAQSTTTTRRPSSRRTTETTTTPSPPQSFISSDYSDYLDDVSPEGRDNKLSNLEESENNGNESAIGFRTNIKSSSGNRIKTTTDKSTTTHSKDLQEAEKLPQGSKPTSFIVNRINALANMTQPPKEESTTPKNKSPTAEGRSVFPPESTITKPSPTAPNLPPTAPPATGLGSGGYSSPELPNDEYLPPRKDFEKPNDEYLPPRKGVKEPEKPHDEYLPPRKDQENNFVHNNYLPPNSGYDYRGLDRYVTAPPPPPKDSYEPIPDSYYRQPSNGYGAPSVTSYAAPPSTGTPPISYGQPPPATSYNQATPLNSYGEPKPPTLYEQPPLATIYNQPQEVPSYIQSQPASTYNQPQPGASYNQPQPGSTYNQLQNGPTYTQTQAVTSYIQPQTGTSYNQPLQSATSYNQPPQSATSFNQPPQSATSYNQPPQSATSYNQPLQSATSYNQPQSVTSYNQPQQPADSYVPPLNSYGEPPKPPSSYGEPPQPKGSFGEPPTPSPYVRPVSQQLQLLQPVLTSNVQVSSPSAQTLQFTPESLNVLNHHQNHPHLINSGSLLLHG</sequence>
<name>A0A8J2NUW0_9HEXA</name>
<evidence type="ECO:0000256" key="1">
    <source>
        <dbReference type="ARBA" id="ARBA00022669"/>
    </source>
</evidence>
<feature type="compositionally biased region" description="Polar residues" evidence="3">
    <location>
        <begin position="637"/>
        <end position="646"/>
    </location>
</feature>
<feature type="compositionally biased region" description="Low complexity" evidence="3">
    <location>
        <begin position="385"/>
        <end position="398"/>
    </location>
</feature>
<keyword evidence="1" id="KW-0147">Chitin-binding</keyword>
<keyword evidence="4" id="KW-0732">Signal</keyword>
<keyword evidence="2" id="KW-1015">Disulfide bond</keyword>
<reference evidence="6" key="1">
    <citation type="submission" date="2021-06" db="EMBL/GenBank/DDBJ databases">
        <authorList>
            <person name="Hodson N. C."/>
            <person name="Mongue J. A."/>
            <person name="Jaron S. K."/>
        </authorList>
    </citation>
    <scope>NUCLEOTIDE SEQUENCE</scope>
</reference>
<feature type="compositionally biased region" description="Low complexity" evidence="3">
    <location>
        <begin position="99"/>
        <end position="118"/>
    </location>
</feature>
<evidence type="ECO:0000259" key="5">
    <source>
        <dbReference type="PROSITE" id="PS50940"/>
    </source>
</evidence>
<feature type="region of interest" description="Disordered" evidence="3">
    <location>
        <begin position="290"/>
        <end position="442"/>
    </location>
</feature>
<dbReference type="SMART" id="SM00494">
    <property type="entry name" value="ChtBD2"/>
    <property type="match status" value="1"/>
</dbReference>
<evidence type="ECO:0000256" key="2">
    <source>
        <dbReference type="ARBA" id="ARBA00023157"/>
    </source>
</evidence>
<feature type="chain" id="PRO_5035217167" description="Chitin-binding type-2 domain-containing protein" evidence="4">
    <location>
        <begin position="27"/>
        <end position="892"/>
    </location>
</feature>
<feature type="domain" description="Chitin-binding type-2" evidence="5">
    <location>
        <begin position="195"/>
        <end position="258"/>
    </location>
</feature>
<accession>A0A8J2NUW0</accession>
<dbReference type="OrthoDB" id="6514762at2759"/>
<dbReference type="InterPro" id="IPR002557">
    <property type="entry name" value="Chitin-bd_dom"/>
</dbReference>
<evidence type="ECO:0000313" key="6">
    <source>
        <dbReference type="EMBL" id="CAG7719402.1"/>
    </source>
</evidence>
<dbReference type="GO" id="GO:0005576">
    <property type="term" value="C:extracellular region"/>
    <property type="evidence" value="ECO:0007669"/>
    <property type="project" value="InterPro"/>
</dbReference>
<feature type="compositionally biased region" description="Polar residues" evidence="3">
    <location>
        <begin position="405"/>
        <end position="414"/>
    </location>
</feature>
<comment type="caution">
    <text evidence="6">The sequence shown here is derived from an EMBL/GenBank/DDBJ whole genome shotgun (WGS) entry which is preliminary data.</text>
</comment>
<dbReference type="PANTHER" id="PTHR23301">
    <property type="entry name" value="CHITIN BINDING PERITROPHIN-A"/>
    <property type="match status" value="1"/>
</dbReference>
<proteinExistence type="predicted"/>
<evidence type="ECO:0000256" key="3">
    <source>
        <dbReference type="SAM" id="MobiDB-lite"/>
    </source>
</evidence>
<feature type="compositionally biased region" description="Polar residues" evidence="3">
    <location>
        <begin position="665"/>
        <end position="795"/>
    </location>
</feature>